<evidence type="ECO:0000256" key="5">
    <source>
        <dbReference type="ARBA" id="ARBA00023136"/>
    </source>
</evidence>
<evidence type="ECO:0000256" key="4">
    <source>
        <dbReference type="ARBA" id="ARBA00022989"/>
    </source>
</evidence>
<dbReference type="InterPro" id="IPR051311">
    <property type="entry name" value="DedA_domain"/>
</dbReference>
<dbReference type="Proteomes" id="UP001524587">
    <property type="component" value="Unassembled WGS sequence"/>
</dbReference>
<keyword evidence="9" id="KW-1185">Reference proteome</keyword>
<evidence type="ECO:0000313" key="9">
    <source>
        <dbReference type="Proteomes" id="UP001524587"/>
    </source>
</evidence>
<feature type="transmembrane region" description="Helical" evidence="6">
    <location>
        <begin position="123"/>
        <end position="142"/>
    </location>
</feature>
<feature type="domain" description="VTT" evidence="7">
    <location>
        <begin position="36"/>
        <end position="145"/>
    </location>
</feature>
<evidence type="ECO:0000256" key="3">
    <source>
        <dbReference type="ARBA" id="ARBA00022692"/>
    </source>
</evidence>
<reference evidence="8 9" key="1">
    <citation type="submission" date="2022-06" db="EMBL/GenBank/DDBJ databases">
        <title>Endosaccharibacter gen. nov., sp. nov., endophytic bacteria isolated from sugarcane.</title>
        <authorList>
            <person name="Pitiwittayakul N."/>
            <person name="Yukphan P."/>
            <person name="Charoenyingcharoen P."/>
            <person name="Tanasupawat S."/>
        </authorList>
    </citation>
    <scope>NUCLEOTIDE SEQUENCE [LARGE SCALE GENOMIC DNA]</scope>
    <source>
        <strain evidence="8 9">KSS8</strain>
    </source>
</reference>
<sequence length="196" mass="21304">MISVSALLKAAGAHPLFQAISIIVGTFILEDAATVLAAMQVQDGKIAWWTALIALYIGIVVGDIGLYGSGRLAALWPWARRLIPEQDRTRGREWIERHVFRVVFVSRFVPGARLPTYTSCGYLHARFASFALAAMLATSVWTTALFELSRHVGQMLIDHLGAWRWAGAAVFAVVVVLAGRLAIRLRGGAKGNGSHP</sequence>
<keyword evidence="4 6" id="KW-1133">Transmembrane helix</keyword>
<name>A0ABT1W727_9PROT</name>
<organism evidence="8 9">
    <name type="scientific">Endosaccharibacter trunci</name>
    <dbReference type="NCBI Taxonomy" id="2812733"/>
    <lineage>
        <taxon>Bacteria</taxon>
        <taxon>Pseudomonadati</taxon>
        <taxon>Pseudomonadota</taxon>
        <taxon>Alphaproteobacteria</taxon>
        <taxon>Acetobacterales</taxon>
        <taxon>Acetobacteraceae</taxon>
        <taxon>Endosaccharibacter</taxon>
    </lineage>
</organism>
<dbReference type="InterPro" id="IPR032816">
    <property type="entry name" value="VTT_dom"/>
</dbReference>
<dbReference type="Pfam" id="PF09335">
    <property type="entry name" value="VTT_dom"/>
    <property type="match status" value="1"/>
</dbReference>
<keyword evidence="5 6" id="KW-0472">Membrane</keyword>
<evidence type="ECO:0000313" key="8">
    <source>
        <dbReference type="EMBL" id="MCQ8278683.1"/>
    </source>
</evidence>
<feature type="transmembrane region" description="Helical" evidence="6">
    <location>
        <begin position="46"/>
        <end position="67"/>
    </location>
</feature>
<gene>
    <name evidence="8" type="ORF">NFI95_09485</name>
</gene>
<keyword evidence="3 6" id="KW-0812">Transmembrane</keyword>
<dbReference type="PANTHER" id="PTHR42709:SF6">
    <property type="entry name" value="UNDECAPRENYL PHOSPHATE TRANSPORTER A"/>
    <property type="match status" value="1"/>
</dbReference>
<dbReference type="RefSeq" id="WP_422864256.1">
    <property type="nucleotide sequence ID" value="NZ_JAMSKV010000007.1"/>
</dbReference>
<protein>
    <submittedName>
        <fullName evidence="8">VTT domain-containing protein</fullName>
    </submittedName>
</protein>
<comment type="subcellular location">
    <subcellularLocation>
        <location evidence="1">Cell membrane</location>
        <topology evidence="1">Multi-pass membrane protein</topology>
    </subcellularLocation>
</comment>
<feature type="transmembrane region" description="Helical" evidence="6">
    <location>
        <begin position="16"/>
        <end position="40"/>
    </location>
</feature>
<comment type="caution">
    <text evidence="8">The sequence shown here is derived from an EMBL/GenBank/DDBJ whole genome shotgun (WGS) entry which is preliminary data.</text>
</comment>
<proteinExistence type="predicted"/>
<accession>A0ABT1W727</accession>
<evidence type="ECO:0000259" key="7">
    <source>
        <dbReference type="Pfam" id="PF09335"/>
    </source>
</evidence>
<keyword evidence="2" id="KW-1003">Cell membrane</keyword>
<evidence type="ECO:0000256" key="2">
    <source>
        <dbReference type="ARBA" id="ARBA00022475"/>
    </source>
</evidence>
<evidence type="ECO:0000256" key="6">
    <source>
        <dbReference type="SAM" id="Phobius"/>
    </source>
</evidence>
<feature type="transmembrane region" description="Helical" evidence="6">
    <location>
        <begin position="162"/>
        <end position="183"/>
    </location>
</feature>
<evidence type="ECO:0000256" key="1">
    <source>
        <dbReference type="ARBA" id="ARBA00004651"/>
    </source>
</evidence>
<dbReference type="PANTHER" id="PTHR42709">
    <property type="entry name" value="ALKALINE PHOSPHATASE LIKE PROTEIN"/>
    <property type="match status" value="1"/>
</dbReference>
<dbReference type="EMBL" id="JAMSKV010000007">
    <property type="protein sequence ID" value="MCQ8278683.1"/>
    <property type="molecule type" value="Genomic_DNA"/>
</dbReference>